<dbReference type="InterPro" id="IPR033721">
    <property type="entry name" value="ProRS_core_arch_euk"/>
</dbReference>
<evidence type="ECO:0000256" key="8">
    <source>
        <dbReference type="HAMAP-Rule" id="MF_01571"/>
    </source>
</evidence>
<evidence type="ECO:0000256" key="4">
    <source>
        <dbReference type="ARBA" id="ARBA00022840"/>
    </source>
</evidence>
<dbReference type="Gene3D" id="3.30.930.10">
    <property type="entry name" value="Bira Bifunctional Protein, Domain 2"/>
    <property type="match status" value="1"/>
</dbReference>
<feature type="domain" description="Aminoacyl-transfer RNA synthetases class-II family profile" evidence="9">
    <location>
        <begin position="44"/>
        <end position="282"/>
    </location>
</feature>
<gene>
    <name evidence="8" type="primary">proS</name>
    <name evidence="10" type="ORF">KN71_002625</name>
</gene>
<comment type="catalytic activity">
    <reaction evidence="7 8">
        <text>tRNA(Pro) + L-proline + ATP = L-prolyl-tRNA(Pro) + AMP + diphosphate</text>
        <dbReference type="Rhea" id="RHEA:14305"/>
        <dbReference type="Rhea" id="RHEA-COMP:9700"/>
        <dbReference type="Rhea" id="RHEA-COMP:9702"/>
        <dbReference type="ChEBI" id="CHEBI:30616"/>
        <dbReference type="ChEBI" id="CHEBI:33019"/>
        <dbReference type="ChEBI" id="CHEBI:60039"/>
        <dbReference type="ChEBI" id="CHEBI:78442"/>
        <dbReference type="ChEBI" id="CHEBI:78532"/>
        <dbReference type="ChEBI" id="CHEBI:456215"/>
        <dbReference type="EC" id="6.1.1.15"/>
    </reaction>
</comment>
<keyword evidence="6 8" id="KW-0030">Aminoacyl-tRNA synthetase</keyword>
<protein>
    <recommendedName>
        <fullName evidence="8">Proline--tRNA ligase</fullName>
        <ecNumber evidence="8">6.1.1.15</ecNumber>
    </recommendedName>
    <alternativeName>
        <fullName evidence="8">Prolyl-tRNA synthetase</fullName>
        <shortName evidence="8">ProRS</shortName>
    </alternativeName>
</protein>
<dbReference type="CDD" id="cd00778">
    <property type="entry name" value="ProRS_core_arch_euk"/>
    <property type="match status" value="1"/>
</dbReference>
<dbReference type="GO" id="GO:0005737">
    <property type="term" value="C:cytoplasm"/>
    <property type="evidence" value="ECO:0007669"/>
    <property type="project" value="UniProtKB-SubCell"/>
</dbReference>
<evidence type="ECO:0000256" key="2">
    <source>
        <dbReference type="ARBA" id="ARBA00022598"/>
    </source>
</evidence>
<dbReference type="HAMAP" id="MF_01571">
    <property type="entry name" value="Pro_tRNA_synth_type3"/>
    <property type="match status" value="1"/>
</dbReference>
<evidence type="ECO:0000313" key="10">
    <source>
        <dbReference type="EMBL" id="AYN65567.1"/>
    </source>
</evidence>
<comment type="function">
    <text evidence="8">Catalyzes the attachment of proline to tRNA(Pro) in a two-step reaction: proline is first activated by ATP to form Pro-AMP and then transferred to the acceptor end of tRNA(Pro).</text>
</comment>
<dbReference type="Pfam" id="PF09180">
    <property type="entry name" value="ProRS-C_1"/>
    <property type="match status" value="1"/>
</dbReference>
<evidence type="ECO:0000256" key="5">
    <source>
        <dbReference type="ARBA" id="ARBA00022917"/>
    </source>
</evidence>
<dbReference type="SMART" id="SM00946">
    <property type="entry name" value="ProRS-C_1"/>
    <property type="match status" value="1"/>
</dbReference>
<comment type="domain">
    <text evidence="8">Consists of three domains: the N-terminal catalytic domain, the anticodon-binding domain and the C-terminal extension.</text>
</comment>
<dbReference type="SUPFAM" id="SSF64586">
    <property type="entry name" value="C-terminal domain of ProRS"/>
    <property type="match status" value="1"/>
</dbReference>
<dbReference type="InterPro" id="IPR045864">
    <property type="entry name" value="aa-tRNA-synth_II/BPL/LPL"/>
</dbReference>
<dbReference type="Gene3D" id="3.40.50.800">
    <property type="entry name" value="Anticodon-binding domain"/>
    <property type="match status" value="1"/>
</dbReference>
<dbReference type="RefSeq" id="WP_036438764.1">
    <property type="nucleotide sequence ID" value="NZ_CP033021.1"/>
</dbReference>
<keyword evidence="4 8" id="KW-0067">ATP-binding</keyword>
<name>A0A454CA19_METHO</name>
<dbReference type="Pfam" id="PF00587">
    <property type="entry name" value="tRNA-synt_2b"/>
    <property type="match status" value="1"/>
</dbReference>
<dbReference type="InterPro" id="IPR017449">
    <property type="entry name" value="Pro-tRNA_synth_II"/>
</dbReference>
<dbReference type="Gene3D" id="3.30.110.30">
    <property type="entry name" value="C-terminal domain of ProRS"/>
    <property type="match status" value="1"/>
</dbReference>
<dbReference type="InterPro" id="IPR016061">
    <property type="entry name" value="Pro-tRNA_ligase_II_C"/>
</dbReference>
<comment type="similarity">
    <text evidence="8">Belongs to the class-II aminoacyl-tRNA synthetase family. ProS type 3 subfamily.</text>
</comment>
<keyword evidence="5 8" id="KW-0648">Protein biosynthesis</keyword>
<reference evidence="10 11" key="2">
    <citation type="submission" date="2018-10" db="EMBL/GenBank/DDBJ databases">
        <title>Detection and isolation of Mycoplasma hominis as a predominant microorganism from pelvic cavity of patient with salpingitis and tubo-ovarian abscess.</title>
        <authorList>
            <person name="Guschin A.E."/>
            <person name="Khayrullina G.A."/>
            <person name="Rakovskaya I.V."/>
            <person name="Shelenkov A.A."/>
            <person name="Shagin D.A."/>
        </authorList>
    </citation>
    <scope>NUCLEOTIDE SEQUENCE [LARGE SCALE GENOMIC DNA]</scope>
    <source>
        <strain evidence="11">TOA</strain>
    </source>
</reference>
<evidence type="ECO:0000256" key="6">
    <source>
        <dbReference type="ARBA" id="ARBA00023146"/>
    </source>
</evidence>
<dbReference type="AlphaFoldDB" id="A0A454CA19"/>
<dbReference type="GO" id="GO:0004827">
    <property type="term" value="F:proline-tRNA ligase activity"/>
    <property type="evidence" value="ECO:0007669"/>
    <property type="project" value="UniProtKB-UniRule"/>
</dbReference>
<reference evidence="10 11" key="1">
    <citation type="submission" date="2014-08" db="EMBL/GenBank/DDBJ databases">
        <authorList>
            <person name="Kuleshov K."/>
            <person name="Dedkov V."/>
            <person name="Markelov M."/>
            <person name="Pimkina E."/>
        </authorList>
    </citation>
    <scope>NUCLEOTIDE SEQUENCE [LARGE SCALE GENOMIC DNA]</scope>
    <source>
        <strain evidence="11">TOA</strain>
    </source>
</reference>
<comment type="subcellular location">
    <subcellularLocation>
        <location evidence="8">Cytoplasm</location>
    </subcellularLocation>
</comment>
<sequence length="477" mass="54185">MKKLDKITPQNEDFARWYTDVIQNGDLMAYGATKGCIIFKPLAYSIWENIQAKMDIEFKKRGVQNVYLPLLIPESLLQKEKNHVEGFNPELATVTEVGGKKLAEKFFIRPTSETLFADLFKNEVSSYNDLPIIYNQWVNVLRWEKTTNPFLRTREFLWQEGHTIHSSSEEAIEFAKTMHRVYKDVIEENLAIPVVEGCKTDHEKFAGADITYTLESMMKDGKALQSGTSHYLGQNFTKAFDITFKNNENKLINPYGTSWGTTTRLIGALIMTHGDDRGIIIPPKIARTQVDILEIFNSKDERVHKLALELKDALLAKNIVANIDSSNKGPGFKAANSEIHGTPLRIEIGPKDIENNSVLFVRRDNLEKITSTIAEAADIASLLLQKIQDNLFESAKQRLQNNIVTVNSYQEFKEAIAAGHWVYAAFDGNGDDEVKIKEETGASTRCIPFKEPIKVSNDTCFWTNRKTKRFVLFARAY</sequence>
<dbReference type="Proteomes" id="UP000029712">
    <property type="component" value="Chromosome"/>
</dbReference>
<proteinExistence type="inferred from homology"/>
<dbReference type="PANTHER" id="PTHR43382:SF3">
    <property type="entry name" value="PROLINE--TRNA LIGASE, CHLOROPLASTIC_MITOCHONDRIAL"/>
    <property type="match status" value="1"/>
</dbReference>
<dbReference type="SUPFAM" id="SSF55681">
    <property type="entry name" value="Class II aaRS and biotin synthetases"/>
    <property type="match status" value="1"/>
</dbReference>
<dbReference type="GO" id="GO:0006433">
    <property type="term" value="P:prolyl-tRNA aminoacylation"/>
    <property type="evidence" value="ECO:0007669"/>
    <property type="project" value="UniProtKB-UniRule"/>
</dbReference>
<dbReference type="SUPFAM" id="SSF52954">
    <property type="entry name" value="Class II aaRS ABD-related"/>
    <property type="match status" value="1"/>
</dbReference>
<dbReference type="Pfam" id="PF03129">
    <property type="entry name" value="HGTP_anticodon"/>
    <property type="match status" value="1"/>
</dbReference>
<dbReference type="InterPro" id="IPR004499">
    <property type="entry name" value="Pro-tRNA-ligase_IIa_arc-type"/>
</dbReference>
<evidence type="ECO:0000256" key="7">
    <source>
        <dbReference type="ARBA" id="ARBA00047671"/>
    </source>
</evidence>
<dbReference type="EMBL" id="CP033021">
    <property type="protein sequence ID" value="AYN65567.1"/>
    <property type="molecule type" value="Genomic_DNA"/>
</dbReference>
<organism evidence="10 11">
    <name type="scientific">Metamycoplasma hominis</name>
    <name type="common">Mycoplasma hominis</name>
    <dbReference type="NCBI Taxonomy" id="2098"/>
    <lineage>
        <taxon>Bacteria</taxon>
        <taxon>Bacillati</taxon>
        <taxon>Mycoplasmatota</taxon>
        <taxon>Mycoplasmoidales</taxon>
        <taxon>Metamycoplasmataceae</taxon>
        <taxon>Metamycoplasma</taxon>
    </lineage>
</organism>
<keyword evidence="2 8" id="KW-0436">Ligase</keyword>
<dbReference type="PRINTS" id="PR01046">
    <property type="entry name" value="TRNASYNTHPRO"/>
</dbReference>
<dbReference type="PANTHER" id="PTHR43382">
    <property type="entry name" value="PROLYL-TRNA SYNTHETASE"/>
    <property type="match status" value="1"/>
</dbReference>
<dbReference type="InterPro" id="IPR002316">
    <property type="entry name" value="Pro-tRNA-ligase_IIa"/>
</dbReference>
<keyword evidence="1 8" id="KW-0963">Cytoplasm</keyword>
<dbReference type="GO" id="GO:0005524">
    <property type="term" value="F:ATP binding"/>
    <property type="evidence" value="ECO:0007669"/>
    <property type="project" value="UniProtKB-UniRule"/>
</dbReference>
<dbReference type="FunFam" id="3.30.930.10:FF:000037">
    <property type="entry name" value="Proline--tRNA ligase"/>
    <property type="match status" value="1"/>
</dbReference>
<evidence type="ECO:0000259" key="9">
    <source>
        <dbReference type="PROSITE" id="PS50862"/>
    </source>
</evidence>
<dbReference type="NCBIfam" id="TIGR00408">
    <property type="entry name" value="proS_fam_I"/>
    <property type="match status" value="1"/>
</dbReference>
<evidence type="ECO:0000256" key="3">
    <source>
        <dbReference type="ARBA" id="ARBA00022741"/>
    </source>
</evidence>
<dbReference type="InterPro" id="IPR002314">
    <property type="entry name" value="aa-tRNA-synt_IIb"/>
</dbReference>
<dbReference type="GO" id="GO:0017101">
    <property type="term" value="C:aminoacyl-tRNA synthetase multienzyme complex"/>
    <property type="evidence" value="ECO:0007669"/>
    <property type="project" value="TreeGrafter"/>
</dbReference>
<dbReference type="OrthoDB" id="9809052at2"/>
<evidence type="ECO:0000256" key="1">
    <source>
        <dbReference type="ARBA" id="ARBA00022490"/>
    </source>
</evidence>
<keyword evidence="3 8" id="KW-0547">Nucleotide-binding</keyword>
<dbReference type="InterPro" id="IPR006195">
    <property type="entry name" value="aa-tRNA-synth_II"/>
</dbReference>
<comment type="subunit">
    <text evidence="8">Homodimer.</text>
</comment>
<evidence type="ECO:0000313" key="11">
    <source>
        <dbReference type="Proteomes" id="UP000029712"/>
    </source>
</evidence>
<dbReference type="EC" id="6.1.1.15" evidence="8"/>
<dbReference type="InterPro" id="IPR004154">
    <property type="entry name" value="Anticodon-bd"/>
</dbReference>
<dbReference type="PROSITE" id="PS50862">
    <property type="entry name" value="AA_TRNA_LIGASE_II"/>
    <property type="match status" value="1"/>
</dbReference>
<dbReference type="InterPro" id="IPR036621">
    <property type="entry name" value="Anticodon-bd_dom_sf"/>
</dbReference>
<accession>A0A454CA19</accession>